<accession>A3DPR6</accession>
<keyword evidence="1" id="KW-0472">Membrane</keyword>
<evidence type="ECO:0000313" key="2">
    <source>
        <dbReference type="EMBL" id="ABN70626.1"/>
    </source>
</evidence>
<feature type="transmembrane region" description="Helical" evidence="1">
    <location>
        <begin position="47"/>
        <end position="64"/>
    </location>
</feature>
<dbReference type="Proteomes" id="UP000000254">
    <property type="component" value="Chromosome"/>
</dbReference>
<dbReference type="EMBL" id="CP000575">
    <property type="protein sequence ID" value="ABN70626.1"/>
    <property type="molecule type" value="Genomic_DNA"/>
</dbReference>
<evidence type="ECO:0000256" key="1">
    <source>
        <dbReference type="SAM" id="Phobius"/>
    </source>
</evidence>
<reference evidence="2 3" key="2">
    <citation type="journal article" date="2009" name="Stand. Genomic Sci.">
        <title>Complete genome sequence of Staphylothermus marinus Stetter and Fiala 1986 type strain F1.</title>
        <authorList>
            <person name="Anderson I.J."/>
            <person name="Sun H."/>
            <person name="Lapidus A."/>
            <person name="Copeland A."/>
            <person name="Glavina Del Rio T."/>
            <person name="Tice H."/>
            <person name="Dalin E."/>
            <person name="Lucas S."/>
            <person name="Barry K."/>
            <person name="Land M."/>
            <person name="Richardson P."/>
            <person name="Huber H."/>
            <person name="Kyrpides N.C."/>
        </authorList>
    </citation>
    <scope>NUCLEOTIDE SEQUENCE [LARGE SCALE GENOMIC DNA]</scope>
    <source>
        <strain evidence="3">ATCC 43588 / DSM 3639 / JCM 9404 / F1</strain>
    </source>
</reference>
<gene>
    <name evidence="2" type="ordered locus">Smar_1540</name>
</gene>
<organism evidence="2 3">
    <name type="scientific">Staphylothermus marinus (strain ATCC 43588 / DSM 3639 / JCM 9404 / F1)</name>
    <dbReference type="NCBI Taxonomy" id="399550"/>
    <lineage>
        <taxon>Archaea</taxon>
        <taxon>Thermoproteota</taxon>
        <taxon>Thermoprotei</taxon>
        <taxon>Desulfurococcales</taxon>
        <taxon>Desulfurococcaceae</taxon>
        <taxon>Staphylothermus</taxon>
    </lineage>
</organism>
<feature type="transmembrane region" description="Helical" evidence="1">
    <location>
        <begin position="7"/>
        <end position="35"/>
    </location>
</feature>
<name>A3DPR6_STAMF</name>
<dbReference type="AlphaFoldDB" id="A3DPR6"/>
<keyword evidence="3" id="KW-1185">Reference proteome</keyword>
<evidence type="ECO:0000313" key="3">
    <source>
        <dbReference type="Proteomes" id="UP000000254"/>
    </source>
</evidence>
<dbReference type="HOGENOM" id="CLU_2581574_0_0_2"/>
<sequence>MLMKKNSWVFIETIGVTLIISFIILLVIAAVLLALNNEEYANKFAEIAYYMLVGGVIMQLILLYRERGDRNEGRMQSTGK</sequence>
<reference evidence="3" key="1">
    <citation type="journal article" date="2009" name="BMC Genomics">
        <title>The complete genome sequence of Staphylothermus marinus reveals differences in sulfur metabolism among heterotrophic Crenarchaeota.</title>
        <authorList>
            <person name="Anderson I.J."/>
            <person name="Dharmarajan L."/>
            <person name="Rodriguez J."/>
            <person name="Hooper S."/>
            <person name="Porat I."/>
            <person name="Ulrich L.E."/>
            <person name="Elkins J.G."/>
            <person name="Mavromatis K."/>
            <person name="Sun H."/>
            <person name="Land M."/>
            <person name="Lapidus A."/>
            <person name="Lucas S."/>
            <person name="Barry K."/>
            <person name="Huber H."/>
            <person name="Zhulin I.B."/>
            <person name="Whitman W.B."/>
            <person name="Mukhopadhyay B."/>
            <person name="Woese C."/>
            <person name="Bristow J."/>
            <person name="Kyrpides N."/>
        </authorList>
    </citation>
    <scope>NUCLEOTIDE SEQUENCE [LARGE SCALE GENOMIC DNA]</scope>
    <source>
        <strain evidence="3">ATCC 43588 / DSM 3639 / JCM 9404 / F1</strain>
    </source>
</reference>
<proteinExistence type="predicted"/>
<protein>
    <submittedName>
        <fullName evidence="2">Uncharacterized protein</fullName>
    </submittedName>
</protein>
<keyword evidence="1" id="KW-0812">Transmembrane</keyword>
<keyword evidence="1" id="KW-1133">Transmembrane helix</keyword>
<dbReference type="KEGG" id="smr:Smar_1540"/>